<dbReference type="InterPro" id="IPR051552">
    <property type="entry name" value="HptR"/>
</dbReference>
<name>A0A3D9I320_9BACL</name>
<dbReference type="Gene3D" id="3.40.50.2300">
    <property type="match status" value="1"/>
</dbReference>
<reference evidence="12 13" key="1">
    <citation type="submission" date="2018-07" db="EMBL/GenBank/DDBJ databases">
        <title>Genomic Encyclopedia of Type Strains, Phase III (KMG-III): the genomes of soil and plant-associated and newly described type strains.</title>
        <authorList>
            <person name="Whitman W."/>
        </authorList>
    </citation>
    <scope>NUCLEOTIDE SEQUENCE [LARGE SCALE GENOMIC DNA]</scope>
    <source>
        <strain evidence="12 13">CECT 7287</strain>
    </source>
</reference>
<evidence type="ECO:0000256" key="9">
    <source>
        <dbReference type="SAM" id="Coils"/>
    </source>
</evidence>
<feature type="coiled-coil region" evidence="9">
    <location>
        <begin position="144"/>
        <end position="176"/>
    </location>
</feature>
<feature type="domain" description="HTH araC/xylS-type" evidence="10">
    <location>
        <begin position="258"/>
        <end position="356"/>
    </location>
</feature>
<dbReference type="RefSeq" id="WP_181918110.1">
    <property type="nucleotide sequence ID" value="NZ_QRDZ01000040.1"/>
</dbReference>
<organism evidence="12 13">
    <name type="scientific">Cohnella phaseoli</name>
    <dbReference type="NCBI Taxonomy" id="456490"/>
    <lineage>
        <taxon>Bacteria</taxon>
        <taxon>Bacillati</taxon>
        <taxon>Bacillota</taxon>
        <taxon>Bacilli</taxon>
        <taxon>Bacillales</taxon>
        <taxon>Paenibacillaceae</taxon>
        <taxon>Cohnella</taxon>
    </lineage>
</organism>
<dbReference type="InterPro" id="IPR001789">
    <property type="entry name" value="Sig_transdc_resp-reg_receiver"/>
</dbReference>
<dbReference type="PROSITE" id="PS01124">
    <property type="entry name" value="HTH_ARAC_FAMILY_2"/>
    <property type="match status" value="1"/>
</dbReference>
<evidence type="ECO:0000256" key="5">
    <source>
        <dbReference type="ARBA" id="ARBA00023015"/>
    </source>
</evidence>
<protein>
    <submittedName>
        <fullName evidence="12">AraC family two component transcriptional regulator</fullName>
    </submittedName>
</protein>
<dbReference type="InterPro" id="IPR011006">
    <property type="entry name" value="CheY-like_superfamily"/>
</dbReference>
<feature type="modified residue" description="4-aspartylphosphate" evidence="8">
    <location>
        <position position="55"/>
    </location>
</feature>
<accession>A0A3D9I320</accession>
<keyword evidence="2" id="KW-0963">Cytoplasm</keyword>
<dbReference type="InterPro" id="IPR020449">
    <property type="entry name" value="Tscrpt_reg_AraC-type_HTH"/>
</dbReference>
<comment type="subcellular location">
    <subcellularLocation>
        <location evidence="1">Cytoplasm</location>
    </subcellularLocation>
</comment>
<gene>
    <name evidence="12" type="ORF">DFP98_1408</name>
</gene>
<comment type="caution">
    <text evidence="12">The sequence shown here is derived from an EMBL/GenBank/DDBJ whole genome shotgun (WGS) entry which is preliminary data.</text>
</comment>
<dbReference type="InterPro" id="IPR009057">
    <property type="entry name" value="Homeodomain-like_sf"/>
</dbReference>
<dbReference type="Proteomes" id="UP000256977">
    <property type="component" value="Unassembled WGS sequence"/>
</dbReference>
<evidence type="ECO:0000256" key="7">
    <source>
        <dbReference type="ARBA" id="ARBA00023163"/>
    </source>
</evidence>
<dbReference type="Pfam" id="PF12833">
    <property type="entry name" value="HTH_18"/>
    <property type="match status" value="1"/>
</dbReference>
<dbReference type="SUPFAM" id="SSF46689">
    <property type="entry name" value="Homeodomain-like"/>
    <property type="match status" value="2"/>
</dbReference>
<dbReference type="PANTHER" id="PTHR42713">
    <property type="entry name" value="HISTIDINE KINASE-RELATED"/>
    <property type="match status" value="1"/>
</dbReference>
<proteinExistence type="predicted"/>
<dbReference type="EMBL" id="QRDZ01000040">
    <property type="protein sequence ID" value="RED56168.1"/>
    <property type="molecule type" value="Genomic_DNA"/>
</dbReference>
<dbReference type="PANTHER" id="PTHR42713:SF3">
    <property type="entry name" value="TRANSCRIPTIONAL REGULATORY PROTEIN HPTR"/>
    <property type="match status" value="1"/>
</dbReference>
<dbReference type="PRINTS" id="PR00032">
    <property type="entry name" value="HTHARAC"/>
</dbReference>
<evidence type="ECO:0000256" key="3">
    <source>
        <dbReference type="ARBA" id="ARBA00022553"/>
    </source>
</evidence>
<evidence type="ECO:0000256" key="6">
    <source>
        <dbReference type="ARBA" id="ARBA00023125"/>
    </source>
</evidence>
<dbReference type="CDD" id="cd17536">
    <property type="entry name" value="REC_YesN-like"/>
    <property type="match status" value="1"/>
</dbReference>
<evidence type="ECO:0000313" key="13">
    <source>
        <dbReference type="Proteomes" id="UP000256977"/>
    </source>
</evidence>
<evidence type="ECO:0000259" key="10">
    <source>
        <dbReference type="PROSITE" id="PS01124"/>
    </source>
</evidence>
<dbReference type="AlphaFoldDB" id="A0A3D9I320"/>
<keyword evidence="6" id="KW-0238">DNA-binding</keyword>
<evidence type="ECO:0000259" key="11">
    <source>
        <dbReference type="PROSITE" id="PS50110"/>
    </source>
</evidence>
<dbReference type="InterPro" id="IPR018060">
    <property type="entry name" value="HTH_AraC"/>
</dbReference>
<keyword evidence="7" id="KW-0804">Transcription</keyword>
<evidence type="ECO:0000256" key="1">
    <source>
        <dbReference type="ARBA" id="ARBA00004496"/>
    </source>
</evidence>
<keyword evidence="13" id="KW-1185">Reference proteome</keyword>
<dbReference type="SMART" id="SM00448">
    <property type="entry name" value="REC"/>
    <property type="match status" value="1"/>
</dbReference>
<dbReference type="SUPFAM" id="SSF52172">
    <property type="entry name" value="CheY-like"/>
    <property type="match status" value="1"/>
</dbReference>
<dbReference type="GO" id="GO:0043565">
    <property type="term" value="F:sequence-specific DNA binding"/>
    <property type="evidence" value="ECO:0007669"/>
    <property type="project" value="InterPro"/>
</dbReference>
<evidence type="ECO:0000313" key="12">
    <source>
        <dbReference type="EMBL" id="RED56168.1"/>
    </source>
</evidence>
<keyword evidence="3 8" id="KW-0597">Phosphoprotein</keyword>
<dbReference type="GO" id="GO:0003700">
    <property type="term" value="F:DNA-binding transcription factor activity"/>
    <property type="evidence" value="ECO:0007669"/>
    <property type="project" value="InterPro"/>
</dbReference>
<keyword evidence="9" id="KW-0175">Coiled coil</keyword>
<keyword evidence="4" id="KW-0902">Two-component regulatory system</keyword>
<dbReference type="PROSITE" id="PS50110">
    <property type="entry name" value="RESPONSE_REGULATORY"/>
    <property type="match status" value="1"/>
</dbReference>
<feature type="domain" description="Response regulatory" evidence="11">
    <location>
        <begin position="3"/>
        <end position="120"/>
    </location>
</feature>
<keyword evidence="5" id="KW-0805">Transcription regulation</keyword>
<dbReference type="GO" id="GO:0000160">
    <property type="term" value="P:phosphorelay signal transduction system"/>
    <property type="evidence" value="ECO:0007669"/>
    <property type="project" value="UniProtKB-KW"/>
</dbReference>
<sequence>MFNVLIIDDEPWSREVVKALGPWDRLELRVVGEAEDGNEGLRKIEELQPDIVVTDMRMPGTDGVELLEAMRSRWPQLKIIVMSGYDDFIYLKQAIRSKAIEYLLKPISPEELEAALKQSKKELEAARKSEAQSLSPLFPNRAALQRYAEQRERLYASLLELNRERAEEAFDHLHREMRSTDESEAKEGQEGRVTADLTLMLEQFLSQQSLTLGQLHPESEQFSSPGGSEALRGARELYGRAIDALLELRHSRSRLDMAEVANYIDARYQEAISLESVAGQFLISKEHLSRMFKAFAGENLSDYIVRRRMEKAKALIAEEGVSIKHAAQLVGYEDIAYFYRVFKKHYGMTPGELRKDG</sequence>
<evidence type="ECO:0000256" key="2">
    <source>
        <dbReference type="ARBA" id="ARBA00022490"/>
    </source>
</evidence>
<dbReference type="GO" id="GO:0005737">
    <property type="term" value="C:cytoplasm"/>
    <property type="evidence" value="ECO:0007669"/>
    <property type="project" value="UniProtKB-SubCell"/>
</dbReference>
<dbReference type="Gene3D" id="1.10.10.60">
    <property type="entry name" value="Homeodomain-like"/>
    <property type="match status" value="2"/>
</dbReference>
<dbReference type="SMART" id="SM00342">
    <property type="entry name" value="HTH_ARAC"/>
    <property type="match status" value="1"/>
</dbReference>
<evidence type="ECO:0000256" key="8">
    <source>
        <dbReference type="PROSITE-ProRule" id="PRU00169"/>
    </source>
</evidence>
<evidence type="ECO:0000256" key="4">
    <source>
        <dbReference type="ARBA" id="ARBA00023012"/>
    </source>
</evidence>
<dbReference type="Pfam" id="PF00072">
    <property type="entry name" value="Response_reg"/>
    <property type="match status" value="1"/>
</dbReference>